<keyword evidence="7" id="KW-1185">Reference proteome</keyword>
<dbReference type="SMART" id="SM00144">
    <property type="entry name" value="PI3K_rbd"/>
    <property type="match status" value="1"/>
</dbReference>
<dbReference type="InterPro" id="IPR035892">
    <property type="entry name" value="C2_domain_sf"/>
</dbReference>
<feature type="compositionally biased region" description="Basic and acidic residues" evidence="3">
    <location>
        <begin position="61"/>
        <end position="71"/>
    </location>
</feature>
<evidence type="ECO:0000313" key="7">
    <source>
        <dbReference type="Proteomes" id="UP000292052"/>
    </source>
</evidence>
<keyword evidence="2" id="KW-0175">Coiled coil</keyword>
<name>A0A482V6C1_ASBVE</name>
<dbReference type="SUPFAM" id="SSF49562">
    <property type="entry name" value="C2 domain (Calcium/lipid-binding domain, CaLB)"/>
    <property type="match status" value="1"/>
</dbReference>
<evidence type="ECO:0000256" key="3">
    <source>
        <dbReference type="SAM" id="MobiDB-lite"/>
    </source>
</evidence>
<proteinExistence type="inferred from homology"/>
<dbReference type="Gene3D" id="3.10.20.90">
    <property type="entry name" value="Phosphatidylinositol 3-kinase Catalytic Subunit, Chain A, domain 1"/>
    <property type="match status" value="1"/>
</dbReference>
<dbReference type="Pfam" id="PF00794">
    <property type="entry name" value="PI3K_rbd"/>
    <property type="match status" value="1"/>
</dbReference>
<dbReference type="STRING" id="1661398.A0A482V6C1"/>
<gene>
    <name evidence="6" type="ORF">BDFB_005351</name>
</gene>
<dbReference type="EMBL" id="QDEB01134018">
    <property type="protein sequence ID" value="RZB38751.1"/>
    <property type="molecule type" value="Genomic_DNA"/>
</dbReference>
<dbReference type="PROSITE" id="PS51547">
    <property type="entry name" value="C2_PI3K"/>
    <property type="match status" value="1"/>
</dbReference>
<feature type="compositionally biased region" description="Polar residues" evidence="3">
    <location>
        <begin position="159"/>
        <end position="169"/>
    </location>
</feature>
<reference evidence="6 7" key="1">
    <citation type="submission" date="2017-03" db="EMBL/GenBank/DDBJ databases">
        <title>Genome of the blue death feigning beetle - Asbolus verrucosus.</title>
        <authorList>
            <person name="Rider S.D."/>
        </authorList>
    </citation>
    <scope>NUCLEOTIDE SEQUENCE [LARGE SCALE GENOMIC DNA]</scope>
    <source>
        <strain evidence="6">Butters</strain>
        <tissue evidence="6">Head and leg muscle</tissue>
    </source>
</reference>
<dbReference type="SUPFAM" id="SSF54236">
    <property type="entry name" value="Ubiquitin-like"/>
    <property type="match status" value="1"/>
</dbReference>
<evidence type="ECO:0000259" key="4">
    <source>
        <dbReference type="PROSITE" id="PS51546"/>
    </source>
</evidence>
<feature type="domain" description="PI3K-RBD" evidence="4">
    <location>
        <begin position="390"/>
        <end position="478"/>
    </location>
</feature>
<dbReference type="Pfam" id="PF00792">
    <property type="entry name" value="PI3K_C2"/>
    <property type="match status" value="1"/>
</dbReference>
<evidence type="ECO:0000313" key="6">
    <source>
        <dbReference type="EMBL" id="RZB38751.1"/>
    </source>
</evidence>
<feature type="region of interest" description="Disordered" evidence="3">
    <location>
        <begin position="42"/>
        <end position="109"/>
    </location>
</feature>
<accession>A0A482V6C1</accession>
<evidence type="ECO:0000256" key="2">
    <source>
        <dbReference type="SAM" id="Coils"/>
    </source>
</evidence>
<dbReference type="PROSITE" id="PS51546">
    <property type="entry name" value="PI3K_RBD"/>
    <property type="match status" value="1"/>
</dbReference>
<feature type="compositionally biased region" description="Polar residues" evidence="3">
    <location>
        <begin position="47"/>
        <end position="60"/>
    </location>
</feature>
<comment type="caution">
    <text evidence="6">The sequence shown here is derived from an EMBL/GenBank/DDBJ whole genome shotgun (WGS) entry which is preliminary data.</text>
</comment>
<dbReference type="OrthoDB" id="67688at2759"/>
<evidence type="ECO:0000256" key="1">
    <source>
        <dbReference type="PROSITE-ProRule" id="PRU00880"/>
    </source>
</evidence>
<feature type="region of interest" description="Disordered" evidence="3">
    <location>
        <begin position="159"/>
        <end position="218"/>
    </location>
</feature>
<dbReference type="InterPro" id="IPR002420">
    <property type="entry name" value="PI3K-type_C2_dom"/>
</dbReference>
<evidence type="ECO:0000259" key="5">
    <source>
        <dbReference type="PROSITE" id="PS51547"/>
    </source>
</evidence>
<dbReference type="InterPro" id="IPR029071">
    <property type="entry name" value="Ubiquitin-like_domsf"/>
</dbReference>
<protein>
    <submittedName>
        <fullName evidence="6">PI3K rbd domain containing protein</fullName>
    </submittedName>
</protein>
<sequence length="766" mass="86048">MAKEITDYDKQYEEDLERAQALSLESLALEQFKNKRLQELNDAVKNKTVSVSRASSMNETDSNHVKYDRQQSKSRPRPGTSGGNLANSLLAPPPPSLRKNSSSYDSPDLISFASPPTSADNIIEFCNLQRPQVSSYLSNAFPPVQQQPQVWYRPVGSNGNYSPSSSLGSPMTPIFQSPPNSFPPPTPVRNFEVPALPPKNQQRTPPPLVLPSSRSTAKPRSRDLIDLAHVQEPSSVRVSILQEFDPILSGGDGSLRTASPECVDDGASVCGSVYDEYDPYDIYTGSGSNSMADPVYAAVVKSETTPQSPPPLPPREHMTTLSRSRNMKVKLNLLDTIVKAADKNRTARDSDLKAFYSMVRGIRNQYHYNDPDTNMGLVVSPMVSYEYREGTSIKLCVYPDFEGADVTKPVNFTCDVNCSIEHVTLQLTCDLEAPAKDKYTLKVWGCNEYLVPTTFLSDYEYVHNCIKLEEDILLTLIPDSKVDKSFARTLQDDSRDRDLTFEDVVLVDGAVHISYDDLVILLETVESEMKKLEEAAVQLEKYDNSTSMPSLQPLKVIQSAKYVVNLMGHLCTLDLSMAIEDLHQISKVFLSFRESMSFSETIASICNRIRMAIQNLIEMYSQAFKVDFEVKKPPLSLEPTKYVPDISDSLVIRVCAIYRPHVEWKHDSFMVAAQIYHGTRPVGHPVLSMPCVKTEHDHLWPARIIFDHWFQMDDVPISSLARESRLMLVIYGRTMEAPEGNDNQNEPKFKQEEIGWAAVQFFNYEG</sequence>
<dbReference type="AlphaFoldDB" id="A0A482V6C1"/>
<feature type="domain" description="C2 PI3K-type" evidence="5">
    <location>
        <begin position="646"/>
        <end position="766"/>
    </location>
</feature>
<dbReference type="Proteomes" id="UP000292052">
    <property type="component" value="Unassembled WGS sequence"/>
</dbReference>
<comment type="similarity">
    <text evidence="1">Belongs to the PI3/PI4-kinase family.</text>
</comment>
<feature type="coiled-coil region" evidence="2">
    <location>
        <begin position="515"/>
        <end position="545"/>
    </location>
</feature>
<dbReference type="InterPro" id="IPR000341">
    <property type="entry name" value="PI3K_Ras-bd_dom"/>
</dbReference>
<dbReference type="Gene3D" id="2.60.40.150">
    <property type="entry name" value="C2 domain"/>
    <property type="match status" value="1"/>
</dbReference>
<organism evidence="6 7">
    <name type="scientific">Asbolus verrucosus</name>
    <name type="common">Desert ironclad beetle</name>
    <dbReference type="NCBI Taxonomy" id="1661398"/>
    <lineage>
        <taxon>Eukaryota</taxon>
        <taxon>Metazoa</taxon>
        <taxon>Ecdysozoa</taxon>
        <taxon>Arthropoda</taxon>
        <taxon>Hexapoda</taxon>
        <taxon>Insecta</taxon>
        <taxon>Pterygota</taxon>
        <taxon>Neoptera</taxon>
        <taxon>Endopterygota</taxon>
        <taxon>Coleoptera</taxon>
        <taxon>Polyphaga</taxon>
        <taxon>Cucujiformia</taxon>
        <taxon>Tenebrionidae</taxon>
        <taxon>Pimeliinae</taxon>
        <taxon>Asbolus</taxon>
    </lineage>
</organism>